<keyword evidence="2 5" id="KW-0808">Transferase</keyword>
<comment type="catalytic activity">
    <reaction evidence="5">
        <text>N(tele)-phospho-L-histidyl/O-phospho-L-threonyl-[pyruvate, phosphate dikinase] + phosphate + H(+) = N(tele)-phospho-L-histidyl/L-threonyl-[pyruvate, phosphate dikinase] + diphosphate</text>
        <dbReference type="Rhea" id="RHEA:43696"/>
        <dbReference type="Rhea" id="RHEA-COMP:10650"/>
        <dbReference type="Rhea" id="RHEA-COMP:10651"/>
        <dbReference type="ChEBI" id="CHEBI:15378"/>
        <dbReference type="ChEBI" id="CHEBI:30013"/>
        <dbReference type="ChEBI" id="CHEBI:33019"/>
        <dbReference type="ChEBI" id="CHEBI:43474"/>
        <dbReference type="ChEBI" id="CHEBI:61977"/>
        <dbReference type="ChEBI" id="CHEBI:83586"/>
        <dbReference type="EC" id="2.7.4.27"/>
    </reaction>
</comment>
<dbReference type="InterPro" id="IPR005177">
    <property type="entry name" value="Kinase-pyrophosphorylase"/>
</dbReference>
<evidence type="ECO:0000256" key="1">
    <source>
        <dbReference type="ARBA" id="ARBA00022527"/>
    </source>
</evidence>
<dbReference type="InterPro" id="IPR026565">
    <property type="entry name" value="PPDK_reg"/>
</dbReference>
<evidence type="ECO:0000313" key="6">
    <source>
        <dbReference type="EMBL" id="MET4684194.1"/>
    </source>
</evidence>
<reference evidence="6 7" key="1">
    <citation type="submission" date="2024-06" db="EMBL/GenBank/DDBJ databases">
        <title>Sorghum-associated microbial communities from plants grown in Nebraska, USA.</title>
        <authorList>
            <person name="Schachtman D."/>
        </authorList>
    </citation>
    <scope>NUCLEOTIDE SEQUENCE [LARGE SCALE GENOMIC DNA]</scope>
    <source>
        <strain evidence="6 7">2814</strain>
    </source>
</reference>
<organism evidence="6 7">
    <name type="scientific">Brevundimonas faecalis</name>
    <dbReference type="NCBI Taxonomy" id="947378"/>
    <lineage>
        <taxon>Bacteria</taxon>
        <taxon>Pseudomonadati</taxon>
        <taxon>Pseudomonadota</taxon>
        <taxon>Alphaproteobacteria</taxon>
        <taxon>Caulobacterales</taxon>
        <taxon>Caulobacteraceae</taxon>
        <taxon>Brevundimonas</taxon>
    </lineage>
</organism>
<dbReference type="RefSeq" id="WP_354089148.1">
    <property type="nucleotide sequence ID" value="NZ_JBEPTF010000002.1"/>
</dbReference>
<dbReference type="GO" id="GO:0016740">
    <property type="term" value="F:transferase activity"/>
    <property type="evidence" value="ECO:0007669"/>
    <property type="project" value="UniProtKB-KW"/>
</dbReference>
<sequence>MSPARLPGSSRLATYFHVHLVSDSTGETLNAMAKAVIARFDGVIPIEHIYALVRSPKQMERVLEEIAGAPGVVLHTLVDRELREQLEEGCRRLQTPQIGALDPLVGALSGYLGTNISTRVGAQHALDHGYFNRIGALDFAIAHDDGQGTVEQLEHADVVLCGVSRTSKTPTCIYLANRGIRAANVPLVPGQEDGERLTALKNPLVVGLTVSPDRLVQIRRNRLEGLNASRASDYVDHDAVREETVKARRAFERRGWPTIDVTRRSVEETAAAIINLLSERRSRRQDASTVKPGALM</sequence>
<comment type="function">
    <text evidence="5">Bifunctional serine/threonine kinase and phosphorylase involved in the regulation of the pyruvate, phosphate dikinase (PPDK) by catalyzing its phosphorylation/dephosphorylation.</text>
</comment>
<dbReference type="Proteomes" id="UP001549313">
    <property type="component" value="Unassembled WGS sequence"/>
</dbReference>
<name>A0ABV2RC93_9CAUL</name>
<dbReference type="HAMAP" id="MF_00921">
    <property type="entry name" value="PDRP"/>
    <property type="match status" value="1"/>
</dbReference>
<accession>A0ABV2RC93</accession>
<feature type="binding site" evidence="5">
    <location>
        <begin position="162"/>
        <end position="169"/>
    </location>
    <ligand>
        <name>ADP</name>
        <dbReference type="ChEBI" id="CHEBI:456216"/>
    </ligand>
</feature>
<keyword evidence="4 5" id="KW-0418">Kinase</keyword>
<gene>
    <name evidence="6" type="ORF">ABIE19_002124</name>
</gene>
<dbReference type="EC" id="2.7.11.32" evidence="5"/>
<keyword evidence="7" id="KW-1185">Reference proteome</keyword>
<keyword evidence="1 5" id="KW-0723">Serine/threonine-protein kinase</keyword>
<evidence type="ECO:0000256" key="2">
    <source>
        <dbReference type="ARBA" id="ARBA00022679"/>
    </source>
</evidence>
<dbReference type="PANTHER" id="PTHR31756">
    <property type="entry name" value="PYRUVATE, PHOSPHATE DIKINASE REGULATORY PROTEIN 1, CHLOROPLASTIC"/>
    <property type="match status" value="1"/>
</dbReference>
<protein>
    <recommendedName>
        <fullName evidence="5">Putative pyruvate, phosphate dikinase regulatory protein</fullName>
        <shortName evidence="5">PPDK regulatory protein</shortName>
        <ecNumber evidence="5">2.7.11.32</ecNumber>
        <ecNumber evidence="5">2.7.4.27</ecNumber>
    </recommendedName>
</protein>
<evidence type="ECO:0000256" key="4">
    <source>
        <dbReference type="ARBA" id="ARBA00022777"/>
    </source>
</evidence>
<dbReference type="EC" id="2.7.4.27" evidence="5"/>
<dbReference type="PANTHER" id="PTHR31756:SF3">
    <property type="entry name" value="PYRUVATE, PHOSPHATE DIKINASE REGULATORY PROTEIN 1, CHLOROPLASTIC"/>
    <property type="match status" value="1"/>
</dbReference>
<evidence type="ECO:0000256" key="3">
    <source>
        <dbReference type="ARBA" id="ARBA00022741"/>
    </source>
</evidence>
<proteinExistence type="inferred from homology"/>
<dbReference type="Pfam" id="PF03618">
    <property type="entry name" value="Kinase-PPPase"/>
    <property type="match status" value="1"/>
</dbReference>
<comment type="catalytic activity">
    <reaction evidence="5">
        <text>N(tele)-phospho-L-histidyl/L-threonyl-[pyruvate, phosphate dikinase] + ADP = N(tele)-phospho-L-histidyl/O-phospho-L-threonyl-[pyruvate, phosphate dikinase] + AMP + H(+)</text>
        <dbReference type="Rhea" id="RHEA:43692"/>
        <dbReference type="Rhea" id="RHEA-COMP:10650"/>
        <dbReference type="Rhea" id="RHEA-COMP:10651"/>
        <dbReference type="ChEBI" id="CHEBI:15378"/>
        <dbReference type="ChEBI" id="CHEBI:30013"/>
        <dbReference type="ChEBI" id="CHEBI:61977"/>
        <dbReference type="ChEBI" id="CHEBI:83586"/>
        <dbReference type="ChEBI" id="CHEBI:456215"/>
        <dbReference type="ChEBI" id="CHEBI:456216"/>
        <dbReference type="EC" id="2.7.11.32"/>
    </reaction>
</comment>
<dbReference type="NCBIfam" id="NF003742">
    <property type="entry name" value="PRK05339.1"/>
    <property type="match status" value="1"/>
</dbReference>
<keyword evidence="3 5" id="KW-0547">Nucleotide-binding</keyword>
<comment type="similarity">
    <text evidence="5">Belongs to the pyruvate, phosphate/water dikinase regulatory protein family. PDRP subfamily.</text>
</comment>
<evidence type="ECO:0000256" key="5">
    <source>
        <dbReference type="HAMAP-Rule" id="MF_00921"/>
    </source>
</evidence>
<comment type="caution">
    <text evidence="6">The sequence shown here is derived from an EMBL/GenBank/DDBJ whole genome shotgun (WGS) entry which is preliminary data.</text>
</comment>
<evidence type="ECO:0000313" key="7">
    <source>
        <dbReference type="Proteomes" id="UP001549313"/>
    </source>
</evidence>
<dbReference type="EMBL" id="JBEPTF010000002">
    <property type="protein sequence ID" value="MET4684194.1"/>
    <property type="molecule type" value="Genomic_DNA"/>
</dbReference>